<evidence type="ECO:0008006" key="4">
    <source>
        <dbReference type="Google" id="ProtNLM"/>
    </source>
</evidence>
<gene>
    <name evidence="2" type="ORF">TRICI_001625</name>
</gene>
<evidence type="ECO:0000313" key="2">
    <source>
        <dbReference type="EMBL" id="KAA8916228.1"/>
    </source>
</evidence>
<reference evidence="2" key="1">
    <citation type="journal article" date="2019" name="G3 (Bethesda)">
        <title>Genome Assemblies of Two Rare Opportunistic Yeast Pathogens: Diutina rugosa (syn. Candida rugosa) and Trichomonascus ciferrii (syn. Candida ciferrii).</title>
        <authorList>
            <person name="Mixao V."/>
            <person name="Saus E."/>
            <person name="Hansen A.P."/>
            <person name="Lass-Florl C."/>
            <person name="Gabaldon T."/>
        </authorList>
    </citation>
    <scope>NUCLEOTIDE SEQUENCE</scope>
    <source>
        <strain evidence="2">CBS 4856</strain>
    </source>
</reference>
<sequence length="715" mass="82480">MKSPKDNDKINEETMTLGGRIFWRGYRSVPLWRKELGLKEKVKREKSFKRAPYPNGGPRRRQRRRAGGEENDNDPTMDYGYEWLLAAVNNMPGAASSVGRKGVESAYQWRTRMLEEYMKNLELDKNPREHGGDPYLWKGLRYVSKLRPPKGESPPLGLFLQLFEVAKVQEDQRRRSYRIKQVGDVLYSNENVRLDPVNESAYIDALFMVGSKYRALQLWQSRLGKRDVVESSYWHEFGVLLYIRRFDWRRAEEISQDMEKKFGYVPPKLMIHFIKLYCRLGSYDEQVEGWYRKLRDTVKSRKKVMKILSTAKSQTAVEDPPSSSHLLVVLEELLKQNYWKLAQKVIKDLQDLDAEIPVIQMLETIDKSTKRLSIISKNKRRRRSFEEGRPKIGAESSDFVPLLSMLISINPDILNSASLYQSWLRGLASMGLTQNAIQVLDAMVKRRNGPSIDDMFALIQALLNKHEWDSAWRLLERMESGELASQPSTRIYNQFLRYSVRMEDCQLVDQTVSHIEPPYNDTTLNMLLLFYFNTRQFNKLFELYTPVINRDHDPGHTTWRQLWLLIRRSYQTKPTAVRPDHRELFAAMAASQKYKTSLHVYEYAAHSMMLAGDYAAACAVLCYMETKNDLNPTIILATGLADLALKLKRGSKAVFGPGAASVNEATVESGHTALAEPTIPWESVCDSICSTLELDNPQTKAQVEQIASQWKTVGK</sequence>
<evidence type="ECO:0000313" key="3">
    <source>
        <dbReference type="Proteomes" id="UP000761534"/>
    </source>
</evidence>
<dbReference type="InterPro" id="IPR050667">
    <property type="entry name" value="PPR-containing_protein"/>
</dbReference>
<protein>
    <recommendedName>
        <fullName evidence="4">Pentacotripeptide-repeat region of PRORP domain-containing protein</fullName>
    </recommendedName>
</protein>
<feature type="region of interest" description="Disordered" evidence="1">
    <location>
        <begin position="43"/>
        <end position="74"/>
    </location>
</feature>
<keyword evidence="3" id="KW-1185">Reference proteome</keyword>
<dbReference type="Proteomes" id="UP000761534">
    <property type="component" value="Unassembled WGS sequence"/>
</dbReference>
<dbReference type="AlphaFoldDB" id="A0A642V8S2"/>
<comment type="caution">
    <text evidence="2">The sequence shown here is derived from an EMBL/GenBank/DDBJ whole genome shotgun (WGS) entry which is preliminary data.</text>
</comment>
<proteinExistence type="predicted"/>
<dbReference type="PANTHER" id="PTHR47939">
    <property type="entry name" value="MEMBRANE-ASSOCIATED SALT-INDUCIBLE PROTEIN-LIKE"/>
    <property type="match status" value="1"/>
</dbReference>
<accession>A0A642V8S2</accession>
<dbReference type="PANTHER" id="PTHR47939:SF5">
    <property type="entry name" value="PENTACOTRIPEPTIDE-REPEAT REGION OF PRORP DOMAIN-CONTAINING PROTEIN"/>
    <property type="match status" value="1"/>
</dbReference>
<name>A0A642V8S2_9ASCO</name>
<dbReference type="InterPro" id="IPR011990">
    <property type="entry name" value="TPR-like_helical_dom_sf"/>
</dbReference>
<dbReference type="VEuPathDB" id="FungiDB:TRICI_001625"/>
<dbReference type="EMBL" id="SWFS01000116">
    <property type="protein sequence ID" value="KAA8916228.1"/>
    <property type="molecule type" value="Genomic_DNA"/>
</dbReference>
<evidence type="ECO:0000256" key="1">
    <source>
        <dbReference type="SAM" id="MobiDB-lite"/>
    </source>
</evidence>
<dbReference type="Gene3D" id="1.25.40.10">
    <property type="entry name" value="Tetratricopeptide repeat domain"/>
    <property type="match status" value="1"/>
</dbReference>
<organism evidence="2 3">
    <name type="scientific">Trichomonascus ciferrii</name>
    <dbReference type="NCBI Taxonomy" id="44093"/>
    <lineage>
        <taxon>Eukaryota</taxon>
        <taxon>Fungi</taxon>
        <taxon>Dikarya</taxon>
        <taxon>Ascomycota</taxon>
        <taxon>Saccharomycotina</taxon>
        <taxon>Dipodascomycetes</taxon>
        <taxon>Dipodascales</taxon>
        <taxon>Trichomonascaceae</taxon>
        <taxon>Trichomonascus</taxon>
        <taxon>Trichomonascus ciferrii complex</taxon>
    </lineage>
</organism>
<dbReference type="OrthoDB" id="185373at2759"/>